<feature type="non-terminal residue" evidence="2">
    <location>
        <position position="305"/>
    </location>
</feature>
<feature type="compositionally biased region" description="Basic and acidic residues" evidence="1">
    <location>
        <begin position="116"/>
        <end position="137"/>
    </location>
</feature>
<comment type="caution">
    <text evidence="2">The sequence shown here is derived from an EMBL/GenBank/DDBJ whole genome shotgun (WGS) entry which is preliminary data.</text>
</comment>
<reference evidence="2" key="1">
    <citation type="submission" date="2021-06" db="EMBL/GenBank/DDBJ databases">
        <authorList>
            <person name="Kallberg Y."/>
            <person name="Tangrot J."/>
            <person name="Rosling A."/>
        </authorList>
    </citation>
    <scope>NUCLEOTIDE SEQUENCE</scope>
    <source>
        <strain evidence="2">CL551</strain>
    </source>
</reference>
<dbReference type="Proteomes" id="UP000789342">
    <property type="component" value="Unassembled WGS sequence"/>
</dbReference>
<evidence type="ECO:0000313" key="3">
    <source>
        <dbReference type="Proteomes" id="UP000789342"/>
    </source>
</evidence>
<name>A0A9N9DP24_9GLOM</name>
<accession>A0A9N9DP24</accession>
<feature type="compositionally biased region" description="Polar residues" evidence="1">
    <location>
        <begin position="105"/>
        <end position="114"/>
    </location>
</feature>
<evidence type="ECO:0000313" key="2">
    <source>
        <dbReference type="EMBL" id="CAG8642059.1"/>
    </source>
</evidence>
<proteinExistence type="predicted"/>
<dbReference type="OrthoDB" id="2429015at2759"/>
<protein>
    <submittedName>
        <fullName evidence="2">2173_t:CDS:1</fullName>
    </submittedName>
</protein>
<organism evidence="2 3">
    <name type="scientific">Acaulospora morrowiae</name>
    <dbReference type="NCBI Taxonomy" id="94023"/>
    <lineage>
        <taxon>Eukaryota</taxon>
        <taxon>Fungi</taxon>
        <taxon>Fungi incertae sedis</taxon>
        <taxon>Mucoromycota</taxon>
        <taxon>Glomeromycotina</taxon>
        <taxon>Glomeromycetes</taxon>
        <taxon>Diversisporales</taxon>
        <taxon>Acaulosporaceae</taxon>
        <taxon>Acaulospora</taxon>
    </lineage>
</organism>
<dbReference type="EMBL" id="CAJVPV010009493">
    <property type="protein sequence ID" value="CAG8642059.1"/>
    <property type="molecule type" value="Genomic_DNA"/>
</dbReference>
<evidence type="ECO:0000256" key="1">
    <source>
        <dbReference type="SAM" id="MobiDB-lite"/>
    </source>
</evidence>
<sequence>EEYFNLTPVEKWSFSGYLEAMQSFLNVDFEVSTLKSIWRKRFNDHLREISRSKNDNEKKNRIASFLINQNSKATQFWEKFKKKKMLKTRQNNTKVDIQEDESVSEMETLNASSSEDNDRNNMKRQSDDSLEQKEAKSRKTTIGILSEAFYDDDCYNFYEDKENSNPNKDRVDEHEKEDGHSHVKNLFNELQRCSDKMTNLVNSFQRYCDENINELCLNEIMDLSPTSEFVIMYTDEDDYNHVLKEMFEPIDKLIPEQAINFLDIFFSERSHDYQKWSNKLEDLLEPESDPFLKKLKRFLFETLSI</sequence>
<dbReference type="AlphaFoldDB" id="A0A9N9DP24"/>
<feature type="region of interest" description="Disordered" evidence="1">
    <location>
        <begin position="88"/>
        <end position="137"/>
    </location>
</feature>
<keyword evidence="3" id="KW-1185">Reference proteome</keyword>
<gene>
    <name evidence="2" type="ORF">AMORRO_LOCUS9560</name>
</gene>